<organism evidence="1 2">
    <name type="scientific">Pluteus cervinus</name>
    <dbReference type="NCBI Taxonomy" id="181527"/>
    <lineage>
        <taxon>Eukaryota</taxon>
        <taxon>Fungi</taxon>
        <taxon>Dikarya</taxon>
        <taxon>Basidiomycota</taxon>
        <taxon>Agaricomycotina</taxon>
        <taxon>Agaricomycetes</taxon>
        <taxon>Agaricomycetidae</taxon>
        <taxon>Agaricales</taxon>
        <taxon>Pluteineae</taxon>
        <taxon>Pluteaceae</taxon>
        <taxon>Pluteus</taxon>
    </lineage>
</organism>
<reference evidence="1 2" key="1">
    <citation type="journal article" date="2019" name="Nat. Ecol. Evol.">
        <title>Megaphylogeny resolves global patterns of mushroom evolution.</title>
        <authorList>
            <person name="Varga T."/>
            <person name="Krizsan K."/>
            <person name="Foldi C."/>
            <person name="Dima B."/>
            <person name="Sanchez-Garcia M."/>
            <person name="Sanchez-Ramirez S."/>
            <person name="Szollosi G.J."/>
            <person name="Szarkandi J.G."/>
            <person name="Papp V."/>
            <person name="Albert L."/>
            <person name="Andreopoulos W."/>
            <person name="Angelini C."/>
            <person name="Antonin V."/>
            <person name="Barry K.W."/>
            <person name="Bougher N.L."/>
            <person name="Buchanan P."/>
            <person name="Buyck B."/>
            <person name="Bense V."/>
            <person name="Catcheside P."/>
            <person name="Chovatia M."/>
            <person name="Cooper J."/>
            <person name="Damon W."/>
            <person name="Desjardin D."/>
            <person name="Finy P."/>
            <person name="Geml J."/>
            <person name="Haridas S."/>
            <person name="Hughes K."/>
            <person name="Justo A."/>
            <person name="Karasinski D."/>
            <person name="Kautmanova I."/>
            <person name="Kiss B."/>
            <person name="Kocsube S."/>
            <person name="Kotiranta H."/>
            <person name="LaButti K.M."/>
            <person name="Lechner B.E."/>
            <person name="Liimatainen K."/>
            <person name="Lipzen A."/>
            <person name="Lukacs Z."/>
            <person name="Mihaltcheva S."/>
            <person name="Morgado L.N."/>
            <person name="Niskanen T."/>
            <person name="Noordeloos M.E."/>
            <person name="Ohm R.A."/>
            <person name="Ortiz-Santana B."/>
            <person name="Ovrebo C."/>
            <person name="Racz N."/>
            <person name="Riley R."/>
            <person name="Savchenko A."/>
            <person name="Shiryaev A."/>
            <person name="Soop K."/>
            <person name="Spirin V."/>
            <person name="Szebenyi C."/>
            <person name="Tomsovsky M."/>
            <person name="Tulloss R.E."/>
            <person name="Uehling J."/>
            <person name="Grigoriev I.V."/>
            <person name="Vagvolgyi C."/>
            <person name="Papp T."/>
            <person name="Martin F.M."/>
            <person name="Miettinen O."/>
            <person name="Hibbett D.S."/>
            <person name="Nagy L.G."/>
        </authorList>
    </citation>
    <scope>NUCLEOTIDE SEQUENCE [LARGE SCALE GENOMIC DNA]</scope>
    <source>
        <strain evidence="1 2">NL-1719</strain>
    </source>
</reference>
<protein>
    <submittedName>
        <fullName evidence="1">Golgi apparatus membrane protein TVP38</fullName>
    </submittedName>
</protein>
<gene>
    <name evidence="1" type="ORF">BDN72DRAFT_831444</name>
</gene>
<keyword evidence="2" id="KW-1185">Reference proteome</keyword>
<dbReference type="Proteomes" id="UP000308600">
    <property type="component" value="Unassembled WGS sequence"/>
</dbReference>
<sequence>MSATEPQSLFEYIKYYAAFIWRKYLKLPIFGKVLLFLIALFYACLGVFVIVVSPSLIAQYLYDHARMLAQYQFGWLVLSIAIVLISFPPLVGHTTLVTLCGFAYGMKGFLISFPASIVGAATSFVFLRIVFRERLRGWSAKNEKWQALEAVVREKGLPLIILIRISPFPPWVYSNSLFASIQPVALWQFVIATTFIAPKVLLHTFIGSKLASLSDGDQRSHMDTHTLILNSLFVGAGICIALFTSWWVYTLVQRHIKHLEGVPPEIDDLAAEAIAEYDEESPLLSSSDTQPGP</sequence>
<evidence type="ECO:0000313" key="1">
    <source>
        <dbReference type="EMBL" id="TFK76004.1"/>
    </source>
</evidence>
<proteinExistence type="predicted"/>
<dbReference type="EMBL" id="ML208261">
    <property type="protein sequence ID" value="TFK76004.1"/>
    <property type="molecule type" value="Genomic_DNA"/>
</dbReference>
<evidence type="ECO:0000313" key="2">
    <source>
        <dbReference type="Proteomes" id="UP000308600"/>
    </source>
</evidence>
<name>A0ACD3BEB9_9AGAR</name>
<accession>A0ACD3BEB9</accession>